<dbReference type="InterPro" id="IPR044068">
    <property type="entry name" value="CB"/>
</dbReference>
<evidence type="ECO:0000256" key="5">
    <source>
        <dbReference type="PROSITE-ProRule" id="PRU01248"/>
    </source>
</evidence>
<sequence>MKGHIFKRGCTCKKKRKCTCGAKWAFVVDIGTDPLTGKRKQKTKSGFRNQEEAEAAATTLIYELSQGTYVEETDQTFSDFAKEWLPIYSESKEVKPGTIRVRLHEIGKLLPYFAQLKLKDITRKMYQDALNDLKEQGYSDRTREGINQTGRMIFRKALELEVIKKDPTEFAYVKRDKKTIEQLEEEEIPKYLEKEELALFLRTAKNYGLELDYLVFLVLAYTGIRVGELVALKWKDIDFLNHTISITKTYYNPNNNTRNYQLVTPKTKKSRRKIVVDEVIINALKEHKEVQMKVMEHLGSDYYNHDFIFAKMERLHGYPIVIKTVQNRMARLLALADLNQELTPHSLRHTHTSLLAEARVSLEQIMDRLGHTDDQITKNVYLHVTQEMKKEASQKFSELMRSLR</sequence>
<name>A0A1S2LUW8_9BACI</name>
<evidence type="ECO:0000256" key="3">
    <source>
        <dbReference type="ARBA" id="ARBA00023125"/>
    </source>
</evidence>
<evidence type="ECO:0000256" key="4">
    <source>
        <dbReference type="ARBA" id="ARBA00023172"/>
    </source>
</evidence>
<dbReference type="Gene3D" id="1.10.150.130">
    <property type="match status" value="1"/>
</dbReference>
<evidence type="ECO:0000259" key="7">
    <source>
        <dbReference type="PROSITE" id="PS51900"/>
    </source>
</evidence>
<gene>
    <name evidence="8" type="ORF">BKP35_04345</name>
</gene>
<keyword evidence="3 5" id="KW-0238">DNA-binding</keyword>
<dbReference type="InterPro" id="IPR004107">
    <property type="entry name" value="Integrase_SAM-like_N"/>
</dbReference>
<dbReference type="PANTHER" id="PTHR30629">
    <property type="entry name" value="PROPHAGE INTEGRASE"/>
    <property type="match status" value="1"/>
</dbReference>
<evidence type="ECO:0000313" key="9">
    <source>
        <dbReference type="Proteomes" id="UP000180098"/>
    </source>
</evidence>
<evidence type="ECO:0000256" key="1">
    <source>
        <dbReference type="ARBA" id="ARBA00008857"/>
    </source>
</evidence>
<dbReference type="GO" id="GO:0003677">
    <property type="term" value="F:DNA binding"/>
    <property type="evidence" value="ECO:0007669"/>
    <property type="project" value="UniProtKB-UniRule"/>
</dbReference>
<dbReference type="InterPro" id="IPR050808">
    <property type="entry name" value="Phage_Integrase"/>
</dbReference>
<dbReference type="GO" id="GO:0015074">
    <property type="term" value="P:DNA integration"/>
    <property type="evidence" value="ECO:0007669"/>
    <property type="project" value="UniProtKB-KW"/>
</dbReference>
<evidence type="ECO:0000256" key="2">
    <source>
        <dbReference type="ARBA" id="ARBA00022908"/>
    </source>
</evidence>
<keyword evidence="2" id="KW-0229">DNA integration</keyword>
<dbReference type="PANTHER" id="PTHR30629:SF2">
    <property type="entry name" value="PROPHAGE INTEGRASE INTS-RELATED"/>
    <property type="match status" value="1"/>
</dbReference>
<dbReference type="SUPFAM" id="SSF56349">
    <property type="entry name" value="DNA breaking-rejoining enzymes"/>
    <property type="match status" value="1"/>
</dbReference>
<feature type="domain" description="Tyr recombinase" evidence="6">
    <location>
        <begin position="187"/>
        <end position="394"/>
    </location>
</feature>
<evidence type="ECO:0000313" key="8">
    <source>
        <dbReference type="EMBL" id="OIJ16318.1"/>
    </source>
</evidence>
<dbReference type="InterPro" id="IPR028259">
    <property type="entry name" value="AP2-like_int_N"/>
</dbReference>
<dbReference type="OrthoDB" id="9803188at2"/>
<reference evidence="8 9" key="1">
    <citation type="submission" date="2016-10" db="EMBL/GenBank/DDBJ databases">
        <title>Draft genome sequences of four alkaliphilic bacteria belonging to the Anaerobacillus genus.</title>
        <authorList>
            <person name="Bassil N.M."/>
            <person name="Lloyd J.R."/>
        </authorList>
    </citation>
    <scope>NUCLEOTIDE SEQUENCE [LARGE SCALE GENOMIC DNA]</scope>
    <source>
        <strain evidence="8 9">DSM 15340</strain>
    </source>
</reference>
<dbReference type="Pfam" id="PF00589">
    <property type="entry name" value="Phage_integrase"/>
    <property type="match status" value="1"/>
</dbReference>
<feature type="domain" description="Core-binding (CB)" evidence="7">
    <location>
        <begin position="75"/>
        <end position="158"/>
    </location>
</feature>
<keyword evidence="4" id="KW-0233">DNA recombination</keyword>
<comment type="caution">
    <text evidence="8">The sequence shown here is derived from an EMBL/GenBank/DDBJ whole genome shotgun (WGS) entry which is preliminary data.</text>
</comment>
<dbReference type="PROSITE" id="PS51900">
    <property type="entry name" value="CB"/>
    <property type="match status" value="1"/>
</dbReference>
<dbReference type="InterPro" id="IPR011010">
    <property type="entry name" value="DNA_brk_join_enz"/>
</dbReference>
<dbReference type="Gene3D" id="1.10.443.10">
    <property type="entry name" value="Intergrase catalytic core"/>
    <property type="match status" value="1"/>
</dbReference>
<dbReference type="RefSeq" id="WP_071312139.1">
    <property type="nucleotide sequence ID" value="NZ_MLQQ01000001.1"/>
</dbReference>
<dbReference type="AlphaFoldDB" id="A0A1S2LUW8"/>
<dbReference type="Pfam" id="PF14659">
    <property type="entry name" value="Phage_int_SAM_3"/>
    <property type="match status" value="1"/>
</dbReference>
<accession>A0A1S2LUW8</accession>
<proteinExistence type="inferred from homology"/>
<keyword evidence="9" id="KW-1185">Reference proteome</keyword>
<evidence type="ECO:0000259" key="6">
    <source>
        <dbReference type="PROSITE" id="PS51898"/>
    </source>
</evidence>
<dbReference type="InterPro" id="IPR013762">
    <property type="entry name" value="Integrase-like_cat_sf"/>
</dbReference>
<comment type="similarity">
    <text evidence="1">Belongs to the 'phage' integrase family.</text>
</comment>
<dbReference type="InterPro" id="IPR010998">
    <property type="entry name" value="Integrase_recombinase_N"/>
</dbReference>
<dbReference type="GO" id="GO:0006310">
    <property type="term" value="P:DNA recombination"/>
    <property type="evidence" value="ECO:0007669"/>
    <property type="project" value="UniProtKB-KW"/>
</dbReference>
<dbReference type="InterPro" id="IPR002104">
    <property type="entry name" value="Integrase_catalytic"/>
</dbReference>
<organism evidence="8 9">
    <name type="scientific">Anaerobacillus arseniciselenatis</name>
    <dbReference type="NCBI Taxonomy" id="85682"/>
    <lineage>
        <taxon>Bacteria</taxon>
        <taxon>Bacillati</taxon>
        <taxon>Bacillota</taxon>
        <taxon>Bacilli</taxon>
        <taxon>Bacillales</taxon>
        <taxon>Bacillaceae</taxon>
        <taxon>Anaerobacillus</taxon>
    </lineage>
</organism>
<dbReference type="PROSITE" id="PS51898">
    <property type="entry name" value="TYR_RECOMBINASE"/>
    <property type="match status" value="1"/>
</dbReference>
<dbReference type="EMBL" id="MLQQ01000001">
    <property type="protein sequence ID" value="OIJ16318.1"/>
    <property type="molecule type" value="Genomic_DNA"/>
</dbReference>
<protein>
    <submittedName>
        <fullName evidence="8">Site-specific integrase</fullName>
    </submittedName>
</protein>
<dbReference type="Pfam" id="PF14657">
    <property type="entry name" value="Arm-DNA-bind_4"/>
    <property type="match status" value="1"/>
</dbReference>
<dbReference type="Proteomes" id="UP000180098">
    <property type="component" value="Unassembled WGS sequence"/>
</dbReference>
<dbReference type="CDD" id="cd01189">
    <property type="entry name" value="INT_ICEBs1_C_like"/>
    <property type="match status" value="1"/>
</dbReference>